<evidence type="ECO:0000313" key="3">
    <source>
        <dbReference type="Proteomes" id="UP000321490"/>
    </source>
</evidence>
<feature type="region of interest" description="Disordered" evidence="1">
    <location>
        <begin position="1"/>
        <end position="22"/>
    </location>
</feature>
<evidence type="ECO:0000256" key="1">
    <source>
        <dbReference type="SAM" id="MobiDB-lite"/>
    </source>
</evidence>
<comment type="caution">
    <text evidence="2">The sequence shown here is derived from an EMBL/GenBank/DDBJ whole genome shotgun (WGS) entry which is preliminary data.</text>
</comment>
<protein>
    <submittedName>
        <fullName evidence="2">Uncharacterized protein</fullName>
    </submittedName>
</protein>
<sequence>MAPDHPASPDHPAFTLPTTGPDPLPWDTALAAVLGYVRGRRPLRYRSPTEREGRWVQVAAFGHDRFDARPVPAGPLGEDDVLVAEGLHGRLDPAGWAAVRDGLDEAQSTTDALVARAAGRALWELPEDELSVLGEPGTVGAHLRALAGLPEPQPRYVLAALHHRHPRLVPLLSRATWLQSVPHVREGDSSVAAVVHRELRADDAAFAALETATTDLLGRELSRLRLHDLLVYLAGTLRLTTAVALGEQTEEWLRWHSARMPVARDVQAHLHVPRAGPGR</sequence>
<dbReference type="Proteomes" id="UP000321490">
    <property type="component" value="Unassembled WGS sequence"/>
</dbReference>
<keyword evidence="3" id="KW-1185">Reference proteome</keyword>
<gene>
    <name evidence="2" type="ORF">JD78_02212</name>
</gene>
<reference evidence="2 3" key="1">
    <citation type="submission" date="2019-07" db="EMBL/GenBank/DDBJ databases">
        <title>R&amp;d 2014.</title>
        <authorList>
            <person name="Klenk H.-P."/>
        </authorList>
    </citation>
    <scope>NUCLEOTIDE SEQUENCE [LARGE SCALE GENOMIC DNA]</scope>
    <source>
        <strain evidence="2 3">DSM 45764</strain>
    </source>
</reference>
<accession>A0A562IRX3</accession>
<feature type="compositionally biased region" description="Low complexity" evidence="1">
    <location>
        <begin position="1"/>
        <end position="13"/>
    </location>
</feature>
<evidence type="ECO:0000313" key="2">
    <source>
        <dbReference type="EMBL" id="TWH73688.1"/>
    </source>
</evidence>
<dbReference type="RefSeq" id="WP_208104078.1">
    <property type="nucleotide sequence ID" value="NZ_VLKF01000001.1"/>
</dbReference>
<name>A0A562IRX3_9ACTN</name>
<dbReference type="AlphaFoldDB" id="A0A562IRX3"/>
<dbReference type="EMBL" id="VLKF01000001">
    <property type="protein sequence ID" value="TWH73688.1"/>
    <property type="molecule type" value="Genomic_DNA"/>
</dbReference>
<organism evidence="2 3">
    <name type="scientific">Modestobacter roseus</name>
    <dbReference type="NCBI Taxonomy" id="1181884"/>
    <lineage>
        <taxon>Bacteria</taxon>
        <taxon>Bacillati</taxon>
        <taxon>Actinomycetota</taxon>
        <taxon>Actinomycetes</taxon>
        <taxon>Geodermatophilales</taxon>
        <taxon>Geodermatophilaceae</taxon>
        <taxon>Modestobacter</taxon>
    </lineage>
</organism>
<proteinExistence type="predicted"/>